<dbReference type="GO" id="GO:0051082">
    <property type="term" value="F:unfolded protein binding"/>
    <property type="evidence" value="ECO:0007669"/>
    <property type="project" value="InterPro"/>
</dbReference>
<dbReference type="PANTHER" id="PTHR13303">
    <property type="entry name" value="PREFOLDIN SUBUNIT 2"/>
    <property type="match status" value="1"/>
</dbReference>
<reference evidence="5" key="1">
    <citation type="submission" date="2025-08" db="UniProtKB">
        <authorList>
            <consortium name="Ensembl"/>
        </authorList>
    </citation>
    <scope>IDENTIFICATION</scope>
</reference>
<feature type="compositionally biased region" description="Basic and acidic residues" evidence="4">
    <location>
        <begin position="90"/>
        <end position="107"/>
    </location>
</feature>
<dbReference type="SUPFAM" id="SSF46579">
    <property type="entry name" value="Prefoldin"/>
    <property type="match status" value="1"/>
</dbReference>
<evidence type="ECO:0000313" key="5">
    <source>
        <dbReference type="Ensembl" id="ENSLLEP00000004280.1"/>
    </source>
</evidence>
<dbReference type="GO" id="GO:0006457">
    <property type="term" value="P:protein folding"/>
    <property type="evidence" value="ECO:0007669"/>
    <property type="project" value="InterPro"/>
</dbReference>
<evidence type="ECO:0000313" key="6">
    <source>
        <dbReference type="Proteomes" id="UP000694569"/>
    </source>
</evidence>
<keyword evidence="6" id="KW-1185">Reference proteome</keyword>
<keyword evidence="2" id="KW-0143">Chaperone</keyword>
<dbReference type="Proteomes" id="UP000694569">
    <property type="component" value="Unplaced"/>
</dbReference>
<evidence type="ECO:0000256" key="2">
    <source>
        <dbReference type="ARBA" id="ARBA00023186"/>
    </source>
</evidence>
<feature type="compositionally biased region" description="Low complexity" evidence="4">
    <location>
        <begin position="117"/>
        <end position="126"/>
    </location>
</feature>
<organism evidence="5 6">
    <name type="scientific">Leptobrachium leishanense</name>
    <name type="common">Leishan spiny toad</name>
    <dbReference type="NCBI Taxonomy" id="445787"/>
    <lineage>
        <taxon>Eukaryota</taxon>
        <taxon>Metazoa</taxon>
        <taxon>Chordata</taxon>
        <taxon>Craniata</taxon>
        <taxon>Vertebrata</taxon>
        <taxon>Euteleostomi</taxon>
        <taxon>Amphibia</taxon>
        <taxon>Batrachia</taxon>
        <taxon>Anura</taxon>
        <taxon>Pelobatoidea</taxon>
        <taxon>Megophryidae</taxon>
        <taxon>Leptobrachium</taxon>
    </lineage>
</organism>
<dbReference type="OrthoDB" id="29646at2759"/>
<dbReference type="Ensembl" id="ENSLLET00000004475.1">
    <property type="protein sequence ID" value="ENSLLEP00000004280.1"/>
    <property type="gene ID" value="ENSLLEG00000002732.1"/>
</dbReference>
<comment type="similarity">
    <text evidence="1">Belongs to the prefoldin subunit beta family.</text>
</comment>
<evidence type="ECO:0008006" key="7">
    <source>
        <dbReference type="Google" id="ProtNLM"/>
    </source>
</evidence>
<evidence type="ECO:0000256" key="3">
    <source>
        <dbReference type="ARBA" id="ARBA00024667"/>
    </source>
</evidence>
<proteinExistence type="inferred from homology"/>
<reference evidence="5" key="2">
    <citation type="submission" date="2025-09" db="UniProtKB">
        <authorList>
            <consortium name="Ensembl"/>
        </authorList>
    </citation>
    <scope>IDENTIFICATION</scope>
</reference>
<dbReference type="GO" id="GO:0016272">
    <property type="term" value="C:prefoldin complex"/>
    <property type="evidence" value="ECO:0007669"/>
    <property type="project" value="InterPro"/>
</dbReference>
<accession>A0A8C5LTR9</accession>
<evidence type="ECO:0000256" key="1">
    <source>
        <dbReference type="ARBA" id="ARBA00008045"/>
    </source>
</evidence>
<dbReference type="InterPro" id="IPR027235">
    <property type="entry name" value="PFD2"/>
</dbReference>
<dbReference type="Pfam" id="PF01920">
    <property type="entry name" value="Prefoldin_2"/>
    <property type="match status" value="1"/>
</dbReference>
<dbReference type="CDD" id="cd23163">
    <property type="entry name" value="Prefoldin_2"/>
    <property type="match status" value="1"/>
</dbReference>
<protein>
    <recommendedName>
        <fullName evidence="7">Prefoldin subunit 2</fullName>
    </recommendedName>
</protein>
<comment type="function">
    <text evidence="3">Binds specifically to cytosolic chaperonin (c-CPN) and transfers target proteins to it. Binds to nascent polypeptide chain and promotes folding in an environment in which there are many competing pathways for nonnative proteins.</text>
</comment>
<feature type="region of interest" description="Disordered" evidence="4">
    <location>
        <begin position="1"/>
        <end position="22"/>
    </location>
</feature>
<sequence length="126" mass="13824">GPYSCENSQSRRSDGLQGESDGLQNFSPLFPLLSGRLVIDTLKDVDQSRKCFRLVGVLPALENNEEQIKKIIETLNTQLQAKRKELNKFREKHNIRIMGEDESKQPPKDSGGGSGAKPGSAGVLVS</sequence>
<dbReference type="AlphaFoldDB" id="A0A8C5LTR9"/>
<evidence type="ECO:0000256" key="4">
    <source>
        <dbReference type="SAM" id="MobiDB-lite"/>
    </source>
</evidence>
<feature type="region of interest" description="Disordered" evidence="4">
    <location>
        <begin position="90"/>
        <end position="126"/>
    </location>
</feature>
<name>A0A8C5LTR9_9ANUR</name>
<dbReference type="InterPro" id="IPR002777">
    <property type="entry name" value="PFD_beta-like"/>
</dbReference>
<dbReference type="GeneTree" id="ENSGT00390000009272"/>